<organism evidence="1 2">
    <name type="scientific">Fusarium solani subsp. cucurbitae</name>
    <name type="common">Neocosmosporum cucurbitae</name>
    <dbReference type="NCBI Taxonomy" id="2747967"/>
    <lineage>
        <taxon>Eukaryota</taxon>
        <taxon>Fungi</taxon>
        <taxon>Dikarya</taxon>
        <taxon>Ascomycota</taxon>
        <taxon>Pezizomycotina</taxon>
        <taxon>Sordariomycetes</taxon>
        <taxon>Hypocreomycetidae</taxon>
        <taxon>Hypocreales</taxon>
        <taxon>Nectriaceae</taxon>
        <taxon>Fusarium</taxon>
        <taxon>Fusarium solani species complex</taxon>
    </lineage>
</organism>
<dbReference type="EMBL" id="CP090034">
    <property type="protein sequence ID" value="UPK95602.1"/>
    <property type="molecule type" value="Genomic_DNA"/>
</dbReference>
<gene>
    <name evidence="1" type="ORF">LCI18_006537</name>
</gene>
<evidence type="ECO:0000313" key="1">
    <source>
        <dbReference type="EMBL" id="UPK95602.1"/>
    </source>
</evidence>
<reference evidence="1" key="1">
    <citation type="submission" date="2021-11" db="EMBL/GenBank/DDBJ databases">
        <title>Fusarium solani-melongenae Genome sequencing and assembly.</title>
        <authorList>
            <person name="Xie S."/>
            <person name="Huang L."/>
            <person name="Zhang X."/>
        </authorList>
    </citation>
    <scope>NUCLEOTIDE SEQUENCE</scope>
    <source>
        <strain evidence="1">CRI 24-3</strain>
    </source>
</reference>
<evidence type="ECO:0000313" key="2">
    <source>
        <dbReference type="Proteomes" id="UP000830768"/>
    </source>
</evidence>
<keyword evidence="2" id="KW-1185">Reference proteome</keyword>
<accession>A0ACD3Z3D6</accession>
<dbReference type="Proteomes" id="UP000830768">
    <property type="component" value="Chromosome 5"/>
</dbReference>
<proteinExistence type="predicted"/>
<protein>
    <submittedName>
        <fullName evidence="1">Uncharacterized protein</fullName>
    </submittedName>
</protein>
<name>A0ACD3Z3D6_FUSSC</name>
<sequence length="630" mass="69569">MTSYPGLMSSSNSDVPARNSRATRSSLACLPCRARHLKCDGKKPECTRCAEATRECLYARSRRGGLDRAALAERRQRLAAAEGLPSLDNVEPAPVKISQSQALVGQNAEPLLLSPGFTIPDNPSILGGFDLGEGFSRPTPPTSPQVHVQDIENDALVNLYYKDFHRFHPFILPKRHLIKLCQDPGREASFKPLVAVVRFIGHIYDSKQWSASFKDFVELCFLQASPNDPVMVQCRLLYSIALFWHGYKEDSKREMDDAVHLALRLGMPRQEFATENGCQDPVLVECWRRTWWMLFIVDAFYAGTLGAMNFATLDVEATVELPCEESEYESGEIPEPKTLEEFECREFAPDDTSFSSFTYLIGAVRCAALAISIAPKVAVKEASTQVIEAADSVVDAWLLLLPKDDKQVISKTGIIDELMFQAHLVIHVATIGLHRPLSDLRFNAIESVSSCARDPPADSPTPDLINVHTIRVLRSVEAQIRLLALPARPFNHTPFITCMVSEGTLALLSACNFLHKGKELAIARDQIRMTIGCLKALGEVWPRTARNVREIQMIARHVLGLRPKSTKSNTPQSTGVPSLSGGEGQETLGSEGGSLSSDDDILASLANMDTVCGWYSSSDFTTDMSWWTGQ</sequence>